<evidence type="ECO:0000256" key="2">
    <source>
        <dbReference type="ARBA" id="ARBA00005011"/>
    </source>
</evidence>
<evidence type="ECO:0000256" key="3">
    <source>
        <dbReference type="ARBA" id="ARBA00007970"/>
    </source>
</evidence>
<dbReference type="EMBL" id="CP064942">
    <property type="protein sequence ID" value="QPH52646.1"/>
    <property type="molecule type" value="Genomic_DNA"/>
</dbReference>
<dbReference type="InterPro" id="IPR004839">
    <property type="entry name" value="Aminotransferase_I/II_large"/>
</dbReference>
<dbReference type="PANTHER" id="PTHR43643">
    <property type="entry name" value="HISTIDINOL-PHOSPHATE AMINOTRANSFERASE 2"/>
    <property type="match status" value="1"/>
</dbReference>
<organism evidence="11 12">
    <name type="scientific">Pontivivens ytuae</name>
    <dbReference type="NCBI Taxonomy" id="2789856"/>
    <lineage>
        <taxon>Bacteria</taxon>
        <taxon>Pseudomonadati</taxon>
        <taxon>Pseudomonadota</taxon>
        <taxon>Alphaproteobacteria</taxon>
        <taxon>Rhodobacterales</taxon>
        <taxon>Paracoccaceae</taxon>
        <taxon>Pontivivens</taxon>
    </lineage>
</organism>
<proteinExistence type="inferred from homology"/>
<feature type="modified residue" description="N6-(pyridoxal phosphate)lysine" evidence="9">
    <location>
        <position position="220"/>
    </location>
</feature>
<dbReference type="CDD" id="cd00609">
    <property type="entry name" value="AAT_like"/>
    <property type="match status" value="1"/>
</dbReference>
<gene>
    <name evidence="9" type="primary">hisC</name>
    <name evidence="11" type="ORF">I0K15_12580</name>
</gene>
<dbReference type="GO" id="GO:0000105">
    <property type="term" value="P:L-histidine biosynthetic process"/>
    <property type="evidence" value="ECO:0007669"/>
    <property type="project" value="UniProtKB-UniRule"/>
</dbReference>
<keyword evidence="5 9" id="KW-0032">Aminotransferase</keyword>
<dbReference type="SUPFAM" id="SSF53383">
    <property type="entry name" value="PLP-dependent transferases"/>
    <property type="match status" value="1"/>
</dbReference>
<evidence type="ECO:0000256" key="9">
    <source>
        <dbReference type="HAMAP-Rule" id="MF_01023"/>
    </source>
</evidence>
<dbReference type="InterPro" id="IPR005861">
    <property type="entry name" value="HisP_aminotrans"/>
</dbReference>
<sequence length="362" mass="39193">MTHQIAPQPGILDVIPYQGGESKVHGANRVVKLSSNENLLGPSQRAIDAYRRVGDGLNIYPDGSHAELRRAIGEVHGLDPARLICGAGSDEILSLLCQAYAGPGTELVHTEHGFAMYAIYGKVAGATPVVVKEKNRETDVDALLAGVTDKTRLLFVANPNNPTGTLIPDAEIARLADSLPPHVLLVLDGAYSEFVREPGYQPLSIVEGRDNVVMTRTFSKVYGLGALRIGWAYAPAHVIDVLNRVRGPFNVTAAALAAAEAAVRDTEWTEHCVIQTEIWREWLARELRRAGIESDPSHCNFICARFPDDATAKAADKALRERGLIVRDVSGYNLPGSLRITIGDEASMRGVADTLTRFMAAR</sequence>
<keyword evidence="6 9" id="KW-0808">Transferase</keyword>
<dbReference type="InterPro" id="IPR015421">
    <property type="entry name" value="PyrdxlP-dep_Trfase_major"/>
</dbReference>
<dbReference type="UniPathway" id="UPA00031">
    <property type="reaction ID" value="UER00012"/>
</dbReference>
<dbReference type="Proteomes" id="UP000594800">
    <property type="component" value="Chromosome"/>
</dbReference>
<evidence type="ECO:0000256" key="7">
    <source>
        <dbReference type="ARBA" id="ARBA00022898"/>
    </source>
</evidence>
<keyword evidence="9" id="KW-0028">Amino-acid biosynthesis</keyword>
<evidence type="ECO:0000256" key="6">
    <source>
        <dbReference type="ARBA" id="ARBA00022679"/>
    </source>
</evidence>
<reference evidence="11 12" key="1">
    <citation type="submission" date="2020-11" db="EMBL/GenBank/DDBJ databases">
        <title>Description of Pontivivens ytuae sp. nov. isolated from deep sea sediment of Mariana Trench.</title>
        <authorList>
            <person name="Wang Z."/>
            <person name="Sun Q.-L."/>
            <person name="Xu X.-D."/>
            <person name="Tang Y.-Z."/>
            <person name="Zhang J."/>
        </authorList>
    </citation>
    <scope>NUCLEOTIDE SEQUENCE [LARGE SCALE GENOMIC DNA]</scope>
    <source>
        <strain evidence="11 12">MT2928</strain>
    </source>
</reference>
<protein>
    <recommendedName>
        <fullName evidence="9">Histidinol-phosphate aminotransferase</fullName>
        <ecNumber evidence="9">2.6.1.9</ecNumber>
    </recommendedName>
    <alternativeName>
        <fullName evidence="9">Imidazole acetol-phosphate transaminase</fullName>
    </alternativeName>
</protein>
<comment type="catalytic activity">
    <reaction evidence="8 9">
        <text>L-histidinol phosphate + 2-oxoglutarate = 3-(imidazol-4-yl)-2-oxopropyl phosphate + L-glutamate</text>
        <dbReference type="Rhea" id="RHEA:23744"/>
        <dbReference type="ChEBI" id="CHEBI:16810"/>
        <dbReference type="ChEBI" id="CHEBI:29985"/>
        <dbReference type="ChEBI" id="CHEBI:57766"/>
        <dbReference type="ChEBI" id="CHEBI:57980"/>
        <dbReference type="EC" id="2.6.1.9"/>
    </reaction>
</comment>
<dbReference type="Gene3D" id="3.40.640.10">
    <property type="entry name" value="Type I PLP-dependent aspartate aminotransferase-like (Major domain)"/>
    <property type="match status" value="1"/>
</dbReference>
<feature type="domain" description="Aminotransferase class I/classII large" evidence="10">
    <location>
        <begin position="30"/>
        <end position="354"/>
    </location>
</feature>
<dbReference type="PANTHER" id="PTHR43643:SF3">
    <property type="entry name" value="HISTIDINOL-PHOSPHATE AMINOTRANSFERASE"/>
    <property type="match status" value="1"/>
</dbReference>
<dbReference type="KEGG" id="poz:I0K15_12580"/>
<evidence type="ECO:0000256" key="4">
    <source>
        <dbReference type="ARBA" id="ARBA00011738"/>
    </source>
</evidence>
<accession>A0A7S9LPD8</accession>
<dbReference type="RefSeq" id="WP_196101857.1">
    <property type="nucleotide sequence ID" value="NZ_CP064942.1"/>
</dbReference>
<dbReference type="EC" id="2.6.1.9" evidence="9"/>
<evidence type="ECO:0000256" key="8">
    <source>
        <dbReference type="ARBA" id="ARBA00047481"/>
    </source>
</evidence>
<dbReference type="GO" id="GO:0004400">
    <property type="term" value="F:histidinol-phosphate transaminase activity"/>
    <property type="evidence" value="ECO:0007669"/>
    <property type="project" value="UniProtKB-UniRule"/>
</dbReference>
<keyword evidence="9" id="KW-0368">Histidine biosynthesis</keyword>
<comment type="similarity">
    <text evidence="3 9">Belongs to the class-II pyridoxal-phosphate-dependent aminotransferase family. Histidinol-phosphate aminotransferase subfamily.</text>
</comment>
<evidence type="ECO:0000259" key="10">
    <source>
        <dbReference type="Pfam" id="PF00155"/>
    </source>
</evidence>
<dbReference type="NCBIfam" id="TIGR01141">
    <property type="entry name" value="hisC"/>
    <property type="match status" value="1"/>
</dbReference>
<dbReference type="InterPro" id="IPR015422">
    <property type="entry name" value="PyrdxlP-dep_Trfase_small"/>
</dbReference>
<dbReference type="GO" id="GO:0030170">
    <property type="term" value="F:pyridoxal phosphate binding"/>
    <property type="evidence" value="ECO:0007669"/>
    <property type="project" value="InterPro"/>
</dbReference>
<dbReference type="HAMAP" id="MF_01023">
    <property type="entry name" value="HisC_aminotrans_2"/>
    <property type="match status" value="1"/>
</dbReference>
<evidence type="ECO:0000313" key="11">
    <source>
        <dbReference type="EMBL" id="QPH52646.1"/>
    </source>
</evidence>
<dbReference type="InterPro" id="IPR050106">
    <property type="entry name" value="HistidinolP_aminotransfase"/>
</dbReference>
<dbReference type="Gene3D" id="3.90.1150.10">
    <property type="entry name" value="Aspartate Aminotransferase, domain 1"/>
    <property type="match status" value="1"/>
</dbReference>
<comment type="subunit">
    <text evidence="4 9">Homodimer.</text>
</comment>
<evidence type="ECO:0000256" key="5">
    <source>
        <dbReference type="ARBA" id="ARBA00022576"/>
    </source>
</evidence>
<evidence type="ECO:0000256" key="1">
    <source>
        <dbReference type="ARBA" id="ARBA00001933"/>
    </source>
</evidence>
<name>A0A7S9LPD8_9RHOB</name>
<dbReference type="InterPro" id="IPR015424">
    <property type="entry name" value="PyrdxlP-dep_Trfase"/>
</dbReference>
<keyword evidence="12" id="KW-1185">Reference proteome</keyword>
<evidence type="ECO:0000313" key="12">
    <source>
        <dbReference type="Proteomes" id="UP000594800"/>
    </source>
</evidence>
<dbReference type="Pfam" id="PF00155">
    <property type="entry name" value="Aminotran_1_2"/>
    <property type="match status" value="1"/>
</dbReference>
<comment type="cofactor">
    <cofactor evidence="1 9">
        <name>pyridoxal 5'-phosphate</name>
        <dbReference type="ChEBI" id="CHEBI:597326"/>
    </cofactor>
</comment>
<dbReference type="AlphaFoldDB" id="A0A7S9LPD8"/>
<keyword evidence="7 9" id="KW-0663">Pyridoxal phosphate</keyword>
<comment type="pathway">
    <text evidence="2 9">Amino-acid biosynthesis; L-histidine biosynthesis; L-histidine from 5-phospho-alpha-D-ribose 1-diphosphate: step 7/9.</text>
</comment>